<feature type="transmembrane region" description="Helical" evidence="1">
    <location>
        <begin position="24"/>
        <end position="45"/>
    </location>
</feature>
<evidence type="ECO:0000313" key="4">
    <source>
        <dbReference type="Proteomes" id="UP000214365"/>
    </source>
</evidence>
<name>A0A225AX23_TALAT</name>
<reference evidence="3 4" key="1">
    <citation type="submission" date="2015-06" db="EMBL/GenBank/DDBJ databases">
        <title>Talaromyces atroroseus IBT 11181 draft genome.</title>
        <authorList>
            <person name="Rasmussen K.B."/>
            <person name="Rasmussen S."/>
            <person name="Petersen B."/>
            <person name="Sicheritz-Ponten T."/>
            <person name="Mortensen U.H."/>
            <person name="Thrane U."/>
        </authorList>
    </citation>
    <scope>NUCLEOTIDE SEQUENCE [LARGE SCALE GENOMIC DNA]</scope>
    <source>
        <strain evidence="3 4">IBT 11181</strain>
    </source>
</reference>
<organism evidence="3 4">
    <name type="scientific">Talaromyces atroroseus</name>
    <dbReference type="NCBI Taxonomy" id="1441469"/>
    <lineage>
        <taxon>Eukaryota</taxon>
        <taxon>Fungi</taxon>
        <taxon>Dikarya</taxon>
        <taxon>Ascomycota</taxon>
        <taxon>Pezizomycotina</taxon>
        <taxon>Eurotiomycetes</taxon>
        <taxon>Eurotiomycetidae</taxon>
        <taxon>Eurotiales</taxon>
        <taxon>Trichocomaceae</taxon>
        <taxon>Talaromyces</taxon>
        <taxon>Talaromyces sect. Trachyspermi</taxon>
    </lineage>
</organism>
<dbReference type="InterPro" id="IPR029058">
    <property type="entry name" value="AB_hydrolase_fold"/>
</dbReference>
<keyword evidence="1" id="KW-0812">Transmembrane</keyword>
<evidence type="ECO:0000313" key="3">
    <source>
        <dbReference type="EMBL" id="OKL58047.1"/>
    </source>
</evidence>
<dbReference type="EMBL" id="LFMY01000010">
    <property type="protein sequence ID" value="OKL58047.1"/>
    <property type="molecule type" value="Genomic_DNA"/>
</dbReference>
<keyword evidence="4" id="KW-1185">Reference proteome</keyword>
<evidence type="ECO:0000256" key="1">
    <source>
        <dbReference type="SAM" id="Phobius"/>
    </source>
</evidence>
<feature type="domain" description="AB hydrolase-1" evidence="2">
    <location>
        <begin position="155"/>
        <end position="379"/>
    </location>
</feature>
<accession>A0A225AX23</accession>
<dbReference type="STRING" id="1441469.A0A225AX23"/>
<proteinExistence type="predicted"/>
<keyword evidence="1" id="KW-0472">Membrane</keyword>
<gene>
    <name evidence="3" type="ORF">UA08_06810</name>
</gene>
<dbReference type="GeneID" id="31006565"/>
<dbReference type="Pfam" id="PF12697">
    <property type="entry name" value="Abhydrolase_6"/>
    <property type="match status" value="1"/>
</dbReference>
<dbReference type="Proteomes" id="UP000214365">
    <property type="component" value="Unassembled WGS sequence"/>
</dbReference>
<keyword evidence="1" id="KW-1133">Transmembrane helix</keyword>
<dbReference type="RefSeq" id="XP_020118168.1">
    <property type="nucleotide sequence ID" value="XM_020269128.1"/>
</dbReference>
<dbReference type="InterPro" id="IPR000073">
    <property type="entry name" value="AB_hydrolase_1"/>
</dbReference>
<evidence type="ECO:0000259" key="2">
    <source>
        <dbReference type="Pfam" id="PF12697"/>
    </source>
</evidence>
<protein>
    <recommendedName>
        <fullName evidence="2">AB hydrolase-1 domain-containing protein</fullName>
    </recommendedName>
</protein>
<comment type="caution">
    <text evidence="3">The sequence shown here is derived from an EMBL/GenBank/DDBJ whole genome shotgun (WGS) entry which is preliminary data.</text>
</comment>
<sequence>MPFLGVLEVLVGVFGELYGRFSRYLLSFTVCRLILVAYLLPVYVIKTIWTILPTLVLNLPWLFTSSARSALIKNTEEYRKSEQSMANLQLDGHYRFPKESVYPISREGKGWMHDQPFSTAVKDLSPRFSGREYAEKANCVLTWQSELEFHLEKHWIGHGRSDKVTRRTAITFELHMRTLVQFFEVTGLEDAILVAHDWGGLLYIIWFLSTGIMGGYLPEAGVMRYMSPHLSQEEIDGYSAPYSGLPVSTKASVFRFGHMVPGLPRFILLHARHTQLWKLLEGLCGPVHFSSVNAQARLAERDNSVRPFWATGDNGGAVEKDPTRVLVVFGDDDPLLKSYKDILSQTIHPKFTVDWAPTGIWLPNAGHYATEEKAKEVLDLVEKFSASK</sequence>
<dbReference type="Gene3D" id="3.40.50.1820">
    <property type="entry name" value="alpha/beta hydrolase"/>
    <property type="match status" value="2"/>
</dbReference>
<dbReference type="SUPFAM" id="SSF53474">
    <property type="entry name" value="alpha/beta-Hydrolases"/>
    <property type="match status" value="1"/>
</dbReference>
<dbReference type="OrthoDB" id="284184at2759"/>
<dbReference type="AlphaFoldDB" id="A0A225AX23"/>